<evidence type="ECO:0000313" key="2">
    <source>
        <dbReference type="Proteomes" id="UP000250266"/>
    </source>
</evidence>
<reference evidence="1 2" key="1">
    <citation type="journal article" date="2016" name="Nat. Commun.">
        <title>Ectomycorrhizal ecology is imprinted in the genome of the dominant symbiotic fungus Cenococcum geophilum.</title>
        <authorList>
            <consortium name="DOE Joint Genome Institute"/>
            <person name="Peter M."/>
            <person name="Kohler A."/>
            <person name="Ohm R.A."/>
            <person name="Kuo A."/>
            <person name="Krutzmann J."/>
            <person name="Morin E."/>
            <person name="Arend M."/>
            <person name="Barry K.W."/>
            <person name="Binder M."/>
            <person name="Choi C."/>
            <person name="Clum A."/>
            <person name="Copeland A."/>
            <person name="Grisel N."/>
            <person name="Haridas S."/>
            <person name="Kipfer T."/>
            <person name="LaButti K."/>
            <person name="Lindquist E."/>
            <person name="Lipzen A."/>
            <person name="Maire R."/>
            <person name="Meier B."/>
            <person name="Mihaltcheva S."/>
            <person name="Molinier V."/>
            <person name="Murat C."/>
            <person name="Poggeler S."/>
            <person name="Quandt C.A."/>
            <person name="Sperisen C."/>
            <person name="Tritt A."/>
            <person name="Tisserant E."/>
            <person name="Crous P.W."/>
            <person name="Henrissat B."/>
            <person name="Nehls U."/>
            <person name="Egli S."/>
            <person name="Spatafora J.W."/>
            <person name="Grigoriev I.V."/>
            <person name="Martin F.M."/>
        </authorList>
    </citation>
    <scope>NUCLEOTIDE SEQUENCE [LARGE SCALE GENOMIC DNA]</scope>
    <source>
        <strain evidence="1 2">CBS 459.81</strain>
    </source>
</reference>
<dbReference type="Proteomes" id="UP000250266">
    <property type="component" value="Unassembled WGS sequence"/>
</dbReference>
<proteinExistence type="predicted"/>
<protein>
    <submittedName>
        <fullName evidence="1">Uncharacterized protein</fullName>
    </submittedName>
</protein>
<name>A0A8E2E548_9PEZI</name>
<sequence>MFRSMERCRIYDAKSAACVMDTFPNPCVFETSARYAAWSGLLVLAVMFMLSEPLLKIYETKSRAYDGEETVSLRGDVEADRVRSVGALNGNSGAEERGQAGLVV</sequence>
<keyword evidence="2" id="KW-1185">Reference proteome</keyword>
<evidence type="ECO:0000313" key="1">
    <source>
        <dbReference type="EMBL" id="OCK77572.1"/>
    </source>
</evidence>
<organism evidence="1 2">
    <name type="scientific">Lepidopterella palustris CBS 459.81</name>
    <dbReference type="NCBI Taxonomy" id="1314670"/>
    <lineage>
        <taxon>Eukaryota</taxon>
        <taxon>Fungi</taxon>
        <taxon>Dikarya</taxon>
        <taxon>Ascomycota</taxon>
        <taxon>Pezizomycotina</taxon>
        <taxon>Dothideomycetes</taxon>
        <taxon>Pleosporomycetidae</taxon>
        <taxon>Mytilinidiales</taxon>
        <taxon>Argynnaceae</taxon>
        <taxon>Lepidopterella</taxon>
    </lineage>
</organism>
<dbReference type="AlphaFoldDB" id="A0A8E2E548"/>
<gene>
    <name evidence="1" type="ORF">K432DRAFT_460417</name>
</gene>
<dbReference type="EMBL" id="KV745117">
    <property type="protein sequence ID" value="OCK77572.1"/>
    <property type="molecule type" value="Genomic_DNA"/>
</dbReference>
<accession>A0A8E2E548</accession>